<keyword evidence="3" id="KW-0378">Hydrolase</keyword>
<evidence type="ECO:0000313" key="4">
    <source>
        <dbReference type="Proteomes" id="UP000199181"/>
    </source>
</evidence>
<evidence type="ECO:0000256" key="1">
    <source>
        <dbReference type="SAM" id="SignalP"/>
    </source>
</evidence>
<reference evidence="4" key="1">
    <citation type="submission" date="2016-10" db="EMBL/GenBank/DDBJ databases">
        <authorList>
            <person name="Varghese N."/>
            <person name="Submissions S."/>
        </authorList>
    </citation>
    <scope>NUCLEOTIDE SEQUENCE [LARGE SCALE GENOMIC DNA]</scope>
    <source>
        <strain evidence="4">DSM 16858</strain>
    </source>
</reference>
<dbReference type="Proteomes" id="UP000199181">
    <property type="component" value="Unassembled WGS sequence"/>
</dbReference>
<organism evidence="3 4">
    <name type="scientific">Stigmatella erecta</name>
    <dbReference type="NCBI Taxonomy" id="83460"/>
    <lineage>
        <taxon>Bacteria</taxon>
        <taxon>Pseudomonadati</taxon>
        <taxon>Myxococcota</taxon>
        <taxon>Myxococcia</taxon>
        <taxon>Myxococcales</taxon>
        <taxon>Cystobacterineae</taxon>
        <taxon>Archangiaceae</taxon>
        <taxon>Stigmatella</taxon>
    </lineage>
</organism>
<dbReference type="EMBL" id="FOIJ01000019">
    <property type="protein sequence ID" value="SEU34394.1"/>
    <property type="molecule type" value="Genomic_DNA"/>
</dbReference>
<keyword evidence="4" id="KW-1185">Reference proteome</keyword>
<feature type="signal peptide" evidence="1">
    <location>
        <begin position="1"/>
        <end position="28"/>
    </location>
</feature>
<name>A0A1I0L4Z5_9BACT</name>
<evidence type="ECO:0000313" key="3">
    <source>
        <dbReference type="EMBL" id="SEU34394.1"/>
    </source>
</evidence>
<dbReference type="GO" id="GO:0004519">
    <property type="term" value="F:endonuclease activity"/>
    <property type="evidence" value="ECO:0007669"/>
    <property type="project" value="UniProtKB-KW"/>
</dbReference>
<feature type="chain" id="PRO_5011761171" evidence="1">
    <location>
        <begin position="29"/>
        <end position="487"/>
    </location>
</feature>
<keyword evidence="1" id="KW-0732">Signal</keyword>
<sequence length="487" mass="52333">MTRRLPLPRSAVLLLFVFLTGCGASTRAAVRLDTGQGQPLVHSPRRDVKPAEVSEKEFKRAIAQHAPSVPAVERPLEYAGRLFGVPERSGWLWYEGKSQRLMASEPGSHRNLRLLPEDEELKRQYLQWCERTWGGGDCLRLLVDKPFLAGDAKYALAMAIAQSKVLGAMKEELARMVSPQAVVATVVGGLTMYAILLSLPEPVSKGVAALLTLGAMAYLGWDTVWKLMDGWLVLMKEVDQATTFDSLYASGEKFGDTMGEKAARAFVMLATVAMGNTASGMATTLPKLPGAGQAAAVAETQLNIRFTAPALAQVESVAISAEGVTIALASNAVAMAAGGSSGGKVGAKAAPPSSGGPGQWVQADEYMSDQARRYQAQVTGSPEGTAYRVKSGNKEVDFDGFDQGVLLEAKGTGYAKWIDEDLDFVGFFEGRNQMLEQARRQLKAANGTPIRWIVAEEKFAGALRKLFKGTDLDEIEVVHVPTARPTP</sequence>
<keyword evidence="3" id="KW-0540">Nuclease</keyword>
<protein>
    <submittedName>
        <fullName evidence="3">Restriction endonuclease fold toxin 5</fullName>
    </submittedName>
</protein>
<dbReference type="AlphaFoldDB" id="A0A1I0L4Z5"/>
<keyword evidence="3" id="KW-0255">Endonuclease</keyword>
<dbReference type="PROSITE" id="PS51257">
    <property type="entry name" value="PROKAR_LIPOPROTEIN"/>
    <property type="match status" value="1"/>
</dbReference>
<dbReference type="Pfam" id="PF15648">
    <property type="entry name" value="Tox-REase-5"/>
    <property type="match status" value="1"/>
</dbReference>
<gene>
    <name evidence="3" type="ORF">SAMN05443639_11946</name>
</gene>
<accession>A0A1I0L4Z5</accession>
<evidence type="ECO:0000259" key="2">
    <source>
        <dbReference type="Pfam" id="PF15648"/>
    </source>
</evidence>
<feature type="domain" description="Tox-REase-5" evidence="2">
    <location>
        <begin position="372"/>
        <end position="456"/>
    </location>
</feature>
<dbReference type="InterPro" id="IPR028904">
    <property type="entry name" value="Tox-REase-5_dom"/>
</dbReference>
<proteinExistence type="predicted"/>